<dbReference type="Proteomes" id="UP001219518">
    <property type="component" value="Unassembled WGS sequence"/>
</dbReference>
<organism evidence="1 2">
    <name type="scientific">Frankliniella fusca</name>
    <dbReference type="NCBI Taxonomy" id="407009"/>
    <lineage>
        <taxon>Eukaryota</taxon>
        <taxon>Metazoa</taxon>
        <taxon>Ecdysozoa</taxon>
        <taxon>Arthropoda</taxon>
        <taxon>Hexapoda</taxon>
        <taxon>Insecta</taxon>
        <taxon>Pterygota</taxon>
        <taxon>Neoptera</taxon>
        <taxon>Paraneoptera</taxon>
        <taxon>Thysanoptera</taxon>
        <taxon>Terebrantia</taxon>
        <taxon>Thripoidea</taxon>
        <taxon>Thripidae</taxon>
        <taxon>Frankliniella</taxon>
    </lineage>
</organism>
<sequence>MCPNIYKMYFNYQCCFQNCRCMITNLVLSYLRTWLLESARVSFATKLKCIICICVIQVLGEKTLVVKKQKLKMLGGMIQRWGRSKMKSHQASRMHPGALPFESCAENSSERSGFHGVLLQLAVPVPVPVRSGCIDGVDLSLSLWPGRA</sequence>
<reference evidence="1" key="2">
    <citation type="journal article" date="2023" name="BMC Genomics">
        <title>Pest status, molecular evolution, and epigenetic factors derived from the genome assembly of Frankliniella fusca, a thysanopteran phytovirus vector.</title>
        <authorList>
            <person name="Catto M.A."/>
            <person name="Labadie P.E."/>
            <person name="Jacobson A.L."/>
            <person name="Kennedy G.G."/>
            <person name="Srinivasan R."/>
            <person name="Hunt B.G."/>
        </authorList>
    </citation>
    <scope>NUCLEOTIDE SEQUENCE</scope>
    <source>
        <strain evidence="1">PL_HMW_Pooled</strain>
    </source>
</reference>
<reference evidence="1" key="1">
    <citation type="submission" date="2021-07" db="EMBL/GenBank/DDBJ databases">
        <authorList>
            <person name="Catto M.A."/>
            <person name="Jacobson A."/>
            <person name="Kennedy G."/>
            <person name="Labadie P."/>
            <person name="Hunt B.G."/>
            <person name="Srinivasan R."/>
        </authorList>
    </citation>
    <scope>NUCLEOTIDE SEQUENCE</scope>
    <source>
        <strain evidence="1">PL_HMW_Pooled</strain>
        <tissue evidence="1">Head</tissue>
    </source>
</reference>
<proteinExistence type="predicted"/>
<gene>
    <name evidence="1" type="ORF">KUF71_011026</name>
</gene>
<dbReference type="EMBL" id="JAHWGI010001056">
    <property type="protein sequence ID" value="KAK3921850.1"/>
    <property type="molecule type" value="Genomic_DNA"/>
</dbReference>
<name>A0AAE1HI93_9NEOP</name>
<evidence type="ECO:0000313" key="2">
    <source>
        <dbReference type="Proteomes" id="UP001219518"/>
    </source>
</evidence>
<evidence type="ECO:0000313" key="1">
    <source>
        <dbReference type="EMBL" id="KAK3921850.1"/>
    </source>
</evidence>
<keyword evidence="2" id="KW-1185">Reference proteome</keyword>
<dbReference type="AlphaFoldDB" id="A0AAE1HI93"/>
<protein>
    <submittedName>
        <fullName evidence="1">NPC intracellular cholesterol transporter 2</fullName>
    </submittedName>
</protein>
<comment type="caution">
    <text evidence="1">The sequence shown here is derived from an EMBL/GenBank/DDBJ whole genome shotgun (WGS) entry which is preliminary data.</text>
</comment>
<feature type="non-terminal residue" evidence="1">
    <location>
        <position position="148"/>
    </location>
</feature>
<accession>A0AAE1HI93</accession>